<evidence type="ECO:0000256" key="8">
    <source>
        <dbReference type="HAMAP-Rule" id="MF_03157"/>
    </source>
</evidence>
<dbReference type="FunFam" id="3.40.1190.20:FF:000023">
    <property type="entry name" value="ATP-dependent (S)-NAD(P)H-hydrate dehydratase"/>
    <property type="match status" value="1"/>
</dbReference>
<name>A0A2T6ZLQ0_TUBBO</name>
<protein>
    <recommendedName>
        <fullName evidence="8">ATP-dependent (S)-NAD(P)H-hydrate dehydratase</fullName>
        <ecNumber evidence="8">4.2.1.93</ecNumber>
    </recommendedName>
    <alternativeName>
        <fullName evidence="8">ATP-dependent NAD(P)HX dehydratase</fullName>
    </alternativeName>
</protein>
<comment type="caution">
    <text evidence="10">The sequence shown here is derived from an EMBL/GenBank/DDBJ whole genome shotgun (WGS) entry which is preliminary data.</text>
</comment>
<keyword evidence="10" id="KW-0808">Transferase</keyword>
<proteinExistence type="inferred from homology"/>
<dbReference type="GO" id="GO:0005737">
    <property type="term" value="C:cytoplasm"/>
    <property type="evidence" value="ECO:0007669"/>
    <property type="project" value="UniProtKB-SubCell"/>
</dbReference>
<evidence type="ECO:0000256" key="6">
    <source>
        <dbReference type="ARBA" id="ARBA00023239"/>
    </source>
</evidence>
<dbReference type="SUPFAM" id="SSF53613">
    <property type="entry name" value="Ribokinase-like"/>
    <property type="match status" value="1"/>
</dbReference>
<dbReference type="Proteomes" id="UP000244722">
    <property type="component" value="Unassembled WGS sequence"/>
</dbReference>
<keyword evidence="2 8" id="KW-0547">Nucleotide-binding</keyword>
<dbReference type="EMBL" id="NESQ01000190">
    <property type="protein sequence ID" value="PUU76386.1"/>
    <property type="molecule type" value="Genomic_DNA"/>
</dbReference>
<accession>A0A2T6ZLQ0</accession>
<dbReference type="GO" id="GO:0016301">
    <property type="term" value="F:kinase activity"/>
    <property type="evidence" value="ECO:0007669"/>
    <property type="project" value="UniProtKB-KW"/>
</dbReference>
<comment type="subcellular location">
    <subcellularLocation>
        <location evidence="8">Cytoplasm</location>
    </subcellularLocation>
</comment>
<evidence type="ECO:0000256" key="2">
    <source>
        <dbReference type="ARBA" id="ARBA00022741"/>
    </source>
</evidence>
<keyword evidence="10" id="KW-0418">Kinase</keyword>
<evidence type="ECO:0000256" key="1">
    <source>
        <dbReference type="ARBA" id="ARBA00022553"/>
    </source>
</evidence>
<keyword evidence="8" id="KW-0963">Cytoplasm</keyword>
<evidence type="ECO:0000259" key="9">
    <source>
        <dbReference type="PROSITE" id="PS51383"/>
    </source>
</evidence>
<evidence type="ECO:0000256" key="3">
    <source>
        <dbReference type="ARBA" id="ARBA00022840"/>
    </source>
</evidence>
<dbReference type="PROSITE" id="PS01049">
    <property type="entry name" value="YJEF_C_1"/>
    <property type="match status" value="1"/>
</dbReference>
<dbReference type="OrthoDB" id="8110916at2759"/>
<dbReference type="CDD" id="cd01171">
    <property type="entry name" value="YXKO-related"/>
    <property type="match status" value="1"/>
</dbReference>
<dbReference type="PANTHER" id="PTHR12592:SF0">
    <property type="entry name" value="ATP-DEPENDENT (S)-NAD(P)H-HYDRATE DEHYDRATASE"/>
    <property type="match status" value="1"/>
</dbReference>
<keyword evidence="4" id="KW-0521">NADP</keyword>
<comment type="function">
    <text evidence="8">Catalyzes the dehydration of the S-form of NAD(P)HX at the expense of ATP, which is converted to ADP. Together with NAD(P)HX epimerase, which catalyzes the epimerization of the S- and R-forms, the enzyme allows the repair of both epimers of NAD(P)HX, a damaged form of NAD(P)H that is a result of enzymatic or heat-dependent hydration.</text>
</comment>
<comment type="cofactor">
    <cofactor evidence="8">
        <name>Mg(2+)</name>
        <dbReference type="ChEBI" id="CHEBI:18420"/>
    </cofactor>
</comment>
<dbReference type="AlphaFoldDB" id="A0A2T6ZLQ0"/>
<dbReference type="GO" id="GO:0110051">
    <property type="term" value="P:metabolite repair"/>
    <property type="evidence" value="ECO:0007669"/>
    <property type="project" value="TreeGrafter"/>
</dbReference>
<evidence type="ECO:0000313" key="11">
    <source>
        <dbReference type="Proteomes" id="UP000244722"/>
    </source>
</evidence>
<dbReference type="GO" id="GO:0047453">
    <property type="term" value="F:ATP-dependent NAD(P)H-hydrate dehydratase activity"/>
    <property type="evidence" value="ECO:0007669"/>
    <property type="project" value="UniProtKB-UniRule"/>
</dbReference>
<comment type="catalytic activity">
    <reaction evidence="7 8">
        <text>(6S)-NADPHX + ATP = ADP + phosphate + NADPH + H(+)</text>
        <dbReference type="Rhea" id="RHEA:32231"/>
        <dbReference type="ChEBI" id="CHEBI:15378"/>
        <dbReference type="ChEBI" id="CHEBI:30616"/>
        <dbReference type="ChEBI" id="CHEBI:43474"/>
        <dbReference type="ChEBI" id="CHEBI:57783"/>
        <dbReference type="ChEBI" id="CHEBI:64076"/>
        <dbReference type="ChEBI" id="CHEBI:456216"/>
        <dbReference type="EC" id="4.2.1.93"/>
    </reaction>
</comment>
<feature type="domain" description="YjeF C-terminal" evidence="9">
    <location>
        <begin position="12"/>
        <end position="318"/>
    </location>
</feature>
<dbReference type="InterPro" id="IPR029056">
    <property type="entry name" value="Ribokinase-like"/>
</dbReference>
<feature type="binding site" evidence="8">
    <location>
        <begin position="176"/>
        <end position="182"/>
    </location>
    <ligand>
        <name>(6S)-NADPHX</name>
        <dbReference type="ChEBI" id="CHEBI:64076"/>
    </ligand>
</feature>
<keyword evidence="1 8" id="KW-0597">Phosphoprotein</keyword>
<comment type="catalytic activity">
    <reaction evidence="8">
        <text>(6S)-NADHX + ATP = ADP + phosphate + NADH + H(+)</text>
        <dbReference type="Rhea" id="RHEA:19017"/>
        <dbReference type="ChEBI" id="CHEBI:15378"/>
        <dbReference type="ChEBI" id="CHEBI:30616"/>
        <dbReference type="ChEBI" id="CHEBI:43474"/>
        <dbReference type="ChEBI" id="CHEBI:57945"/>
        <dbReference type="ChEBI" id="CHEBI:64074"/>
        <dbReference type="ChEBI" id="CHEBI:456216"/>
        <dbReference type="EC" id="4.2.1.93"/>
    </reaction>
</comment>
<gene>
    <name evidence="10" type="ORF">B9Z19DRAFT_1088337</name>
</gene>
<dbReference type="InterPro" id="IPR017953">
    <property type="entry name" value="Carbohydrate_kinase_pred_CS"/>
</dbReference>
<dbReference type="PROSITE" id="PS51383">
    <property type="entry name" value="YJEF_C_3"/>
    <property type="match status" value="1"/>
</dbReference>
<reference evidence="10 11" key="1">
    <citation type="submission" date="2017-04" db="EMBL/GenBank/DDBJ databases">
        <title>Draft genome sequence of Tuber borchii Vittad., a whitish edible truffle.</title>
        <authorList>
            <consortium name="DOE Joint Genome Institute"/>
            <person name="Murat C."/>
            <person name="Kuo A."/>
            <person name="Barry K.W."/>
            <person name="Clum A."/>
            <person name="Dockter R.B."/>
            <person name="Fauchery L."/>
            <person name="Iotti M."/>
            <person name="Kohler A."/>
            <person name="Labutti K."/>
            <person name="Lindquist E.A."/>
            <person name="Lipzen A."/>
            <person name="Ohm R.A."/>
            <person name="Wang M."/>
            <person name="Grigoriev I.V."/>
            <person name="Zambonelli A."/>
            <person name="Martin F.M."/>
        </authorList>
    </citation>
    <scope>NUCLEOTIDE SEQUENCE [LARGE SCALE GENOMIC DNA]</scope>
    <source>
        <strain evidence="10 11">Tbo3840</strain>
    </source>
</reference>
<dbReference type="PROSITE" id="PS01050">
    <property type="entry name" value="YJEF_C_2"/>
    <property type="match status" value="1"/>
</dbReference>
<keyword evidence="3 8" id="KW-0067">ATP-binding</keyword>
<keyword evidence="11" id="KW-1185">Reference proteome</keyword>
<feature type="binding site" evidence="8">
    <location>
        <position position="243"/>
    </location>
    <ligand>
        <name>(6S)-NADPHX</name>
        <dbReference type="ChEBI" id="CHEBI:64076"/>
    </ligand>
</feature>
<dbReference type="GO" id="GO:0046496">
    <property type="term" value="P:nicotinamide nucleotide metabolic process"/>
    <property type="evidence" value="ECO:0007669"/>
    <property type="project" value="UniProtKB-UniRule"/>
</dbReference>
<evidence type="ECO:0000256" key="4">
    <source>
        <dbReference type="ARBA" id="ARBA00022857"/>
    </source>
</evidence>
<dbReference type="GO" id="GO:0005524">
    <property type="term" value="F:ATP binding"/>
    <property type="evidence" value="ECO:0007669"/>
    <property type="project" value="UniProtKB-KW"/>
</dbReference>
<evidence type="ECO:0000256" key="5">
    <source>
        <dbReference type="ARBA" id="ARBA00023027"/>
    </source>
</evidence>
<dbReference type="PANTHER" id="PTHR12592">
    <property type="entry name" value="ATP-DEPENDENT (S)-NAD(P)H-HYDRATE DEHYDRATASE FAMILY MEMBER"/>
    <property type="match status" value="1"/>
</dbReference>
<dbReference type="Gene3D" id="3.40.1190.20">
    <property type="match status" value="1"/>
</dbReference>
<organism evidence="10 11">
    <name type="scientific">Tuber borchii</name>
    <name type="common">White truffle</name>
    <dbReference type="NCBI Taxonomy" id="42251"/>
    <lineage>
        <taxon>Eukaryota</taxon>
        <taxon>Fungi</taxon>
        <taxon>Dikarya</taxon>
        <taxon>Ascomycota</taxon>
        <taxon>Pezizomycotina</taxon>
        <taxon>Pezizomycetes</taxon>
        <taxon>Pezizales</taxon>
        <taxon>Tuberaceae</taxon>
        <taxon>Tuber</taxon>
    </lineage>
</organism>
<dbReference type="NCBIfam" id="TIGR00196">
    <property type="entry name" value="yjeF_cterm"/>
    <property type="match status" value="1"/>
</dbReference>
<feature type="binding site" evidence="8">
    <location>
        <position position="123"/>
    </location>
    <ligand>
        <name>(6S)-NADPHX</name>
        <dbReference type="ChEBI" id="CHEBI:64076"/>
    </ligand>
</feature>
<comment type="similarity">
    <text evidence="8">Belongs to the NnrD/CARKD family.</text>
</comment>
<dbReference type="Pfam" id="PF01256">
    <property type="entry name" value="Carb_kinase"/>
    <property type="match status" value="1"/>
</dbReference>
<dbReference type="STRING" id="42251.A0A2T6ZLQ0"/>
<sequence>MPPIPTPSSRELLQRVKMFIPPLLDKMHKGQQGRVAVIGGCEDYTGAPFFSANASALLGADMSHVICEPQAAQVIKTYSPNIMVHPYMRQSHHTQEGMQSAEEISQKTIDLLERLHAIVVGPGLGRDSLMQDTAAIIIEAAKARNMPMVVDADGLFLVQNRPSIVKDYSKAILTPNKAEFARLCKTMEVDPQGDEIEVCAKLARAFGGVTIIQKGPKDYISNGKQTFICDLEGGLKRSGGQGDTLTGSLGTFLAWTRAYRERVWNHDNSLSDSELILLSAFGAAAVTRYCSRIAYEKKGRALQASDLSVEVGNAFKYLFETENPKL</sequence>
<dbReference type="EC" id="4.2.1.93" evidence="8"/>
<dbReference type="HAMAP" id="MF_01965">
    <property type="entry name" value="NADHX_dehydratase"/>
    <property type="match status" value="1"/>
</dbReference>
<evidence type="ECO:0000256" key="7">
    <source>
        <dbReference type="ARBA" id="ARBA00047472"/>
    </source>
</evidence>
<feature type="binding site" evidence="8">
    <location>
        <begin position="233"/>
        <end position="242"/>
    </location>
    <ligand>
        <name>ATP</name>
        <dbReference type="ChEBI" id="CHEBI:30616"/>
    </ligand>
</feature>
<feature type="binding site" evidence="8">
    <location>
        <begin position="214"/>
        <end position="218"/>
    </location>
    <ligand>
        <name>ATP</name>
        <dbReference type="ChEBI" id="CHEBI:30616"/>
    </ligand>
</feature>
<keyword evidence="5 8" id="KW-0520">NAD</keyword>
<keyword evidence="6 8" id="KW-0456">Lyase</keyword>
<evidence type="ECO:0000313" key="10">
    <source>
        <dbReference type="EMBL" id="PUU76386.1"/>
    </source>
</evidence>
<dbReference type="InterPro" id="IPR000631">
    <property type="entry name" value="CARKD"/>
</dbReference>